<feature type="transmembrane region" description="Helical" evidence="2">
    <location>
        <begin position="113"/>
        <end position="131"/>
    </location>
</feature>
<feature type="transmembrane region" description="Helical" evidence="2">
    <location>
        <begin position="332"/>
        <end position="351"/>
    </location>
</feature>
<dbReference type="EMBL" id="HBHT01006764">
    <property type="protein sequence ID" value="CAD9949178.1"/>
    <property type="molecule type" value="Transcribed_RNA"/>
</dbReference>
<evidence type="ECO:0000313" key="3">
    <source>
        <dbReference type="EMBL" id="CAD9949178.1"/>
    </source>
</evidence>
<feature type="transmembrane region" description="Helical" evidence="2">
    <location>
        <begin position="40"/>
        <end position="61"/>
    </location>
</feature>
<sequence length="359" mass="40392">MEWTKNTGSAATNSTTMSPPKQSTAASWQDKLITSQDGMYFHKILAVLCLLSYSWRLMFMVLSNSSDMGFATYPSWTIPTILLHGALNVSSLQFDIPRQRIATGYRIWPEYRWHSLIFTGRALAIMLLYHLEQIHQLPPMPVCNILIVLMAAGLADVASWSVGAKYHSKSIRELAVPAWVKFFFSTMQFFGTIGLLLGFPRRRFTIPFWHVIVVQGNAFLMTVRRKNLAPHNSLLLVYGIGLCLGFTATMMELILVPNEDFSSSLTVDMRPFLVATTIACSVAFLRFGGLAGLLSSSPLGDFFQSKYFLWTNAGLLWIFFWKPRLIQNHDEPWLMLSTVSSVVALGVLGWIRCTSIAQP</sequence>
<feature type="transmembrane region" description="Helical" evidence="2">
    <location>
        <begin position="272"/>
        <end position="295"/>
    </location>
</feature>
<name>A0A7S2VF68_9STRA</name>
<feature type="region of interest" description="Disordered" evidence="1">
    <location>
        <begin position="1"/>
        <end position="23"/>
    </location>
</feature>
<feature type="transmembrane region" description="Helical" evidence="2">
    <location>
        <begin position="179"/>
        <end position="200"/>
    </location>
</feature>
<organism evidence="3">
    <name type="scientific">Entomoneis paludosa</name>
    <dbReference type="NCBI Taxonomy" id="265537"/>
    <lineage>
        <taxon>Eukaryota</taxon>
        <taxon>Sar</taxon>
        <taxon>Stramenopiles</taxon>
        <taxon>Ochrophyta</taxon>
        <taxon>Bacillariophyta</taxon>
        <taxon>Bacillariophyceae</taxon>
        <taxon>Bacillariophycidae</taxon>
        <taxon>Entomoneidaceae</taxon>
        <taxon>Entomoneis</taxon>
    </lineage>
</organism>
<feature type="transmembrane region" description="Helical" evidence="2">
    <location>
        <begin position="235"/>
        <end position="256"/>
    </location>
</feature>
<protein>
    <submittedName>
        <fullName evidence="3">Uncharacterized protein</fullName>
    </submittedName>
</protein>
<gene>
    <name evidence="3" type="ORF">APAL1065_LOCUS4522</name>
</gene>
<dbReference type="AlphaFoldDB" id="A0A7S2VF68"/>
<feature type="transmembrane region" description="Helical" evidence="2">
    <location>
        <begin position="206"/>
        <end position="223"/>
    </location>
</feature>
<feature type="transmembrane region" description="Helical" evidence="2">
    <location>
        <begin position="73"/>
        <end position="92"/>
    </location>
</feature>
<proteinExistence type="predicted"/>
<keyword evidence="2" id="KW-0812">Transmembrane</keyword>
<feature type="transmembrane region" description="Helical" evidence="2">
    <location>
        <begin position="307"/>
        <end position="326"/>
    </location>
</feature>
<accession>A0A7S2VF68</accession>
<evidence type="ECO:0000256" key="1">
    <source>
        <dbReference type="SAM" id="MobiDB-lite"/>
    </source>
</evidence>
<reference evidence="3" key="1">
    <citation type="submission" date="2021-01" db="EMBL/GenBank/DDBJ databases">
        <authorList>
            <person name="Corre E."/>
            <person name="Pelletier E."/>
            <person name="Niang G."/>
            <person name="Scheremetjew M."/>
            <person name="Finn R."/>
            <person name="Kale V."/>
            <person name="Holt S."/>
            <person name="Cochrane G."/>
            <person name="Meng A."/>
            <person name="Brown T."/>
            <person name="Cohen L."/>
        </authorList>
    </citation>
    <scope>NUCLEOTIDE SEQUENCE</scope>
    <source>
        <strain evidence="3">CCMP125</strain>
    </source>
</reference>
<evidence type="ECO:0000256" key="2">
    <source>
        <dbReference type="SAM" id="Phobius"/>
    </source>
</evidence>
<feature type="transmembrane region" description="Helical" evidence="2">
    <location>
        <begin position="137"/>
        <end position="158"/>
    </location>
</feature>
<keyword evidence="2" id="KW-1133">Transmembrane helix</keyword>
<keyword evidence="2" id="KW-0472">Membrane</keyword>